<keyword evidence="1" id="KW-1133">Transmembrane helix</keyword>
<protein>
    <submittedName>
        <fullName evidence="2">Uncharacterized protein</fullName>
    </submittedName>
</protein>
<keyword evidence="1" id="KW-0812">Transmembrane</keyword>
<accession>A0A0K2V8C3</accession>
<evidence type="ECO:0000313" key="2">
    <source>
        <dbReference type="EMBL" id="CDW46575.1"/>
    </source>
</evidence>
<keyword evidence="1" id="KW-0472">Membrane</keyword>
<feature type="non-terminal residue" evidence="2">
    <location>
        <position position="1"/>
    </location>
</feature>
<dbReference type="AlphaFoldDB" id="A0A0K2V8C3"/>
<evidence type="ECO:0000256" key="1">
    <source>
        <dbReference type="SAM" id="Phobius"/>
    </source>
</evidence>
<organism evidence="2">
    <name type="scientific">Lepeophtheirus salmonis</name>
    <name type="common">Salmon louse</name>
    <name type="synonym">Caligus salmonis</name>
    <dbReference type="NCBI Taxonomy" id="72036"/>
    <lineage>
        <taxon>Eukaryota</taxon>
        <taxon>Metazoa</taxon>
        <taxon>Ecdysozoa</taxon>
        <taxon>Arthropoda</taxon>
        <taxon>Crustacea</taxon>
        <taxon>Multicrustacea</taxon>
        <taxon>Hexanauplia</taxon>
        <taxon>Copepoda</taxon>
        <taxon>Siphonostomatoida</taxon>
        <taxon>Caligidae</taxon>
        <taxon>Lepeophtheirus</taxon>
    </lineage>
</organism>
<sequence>KRTSFIFFFFFFGLHYYLGRCLILFVDFFYKRNKDFFRNHTLFIFLGADIAC</sequence>
<dbReference type="EMBL" id="HACA01029214">
    <property type="protein sequence ID" value="CDW46575.1"/>
    <property type="molecule type" value="Transcribed_RNA"/>
</dbReference>
<name>A0A0K2V8C3_LEPSM</name>
<reference evidence="2" key="1">
    <citation type="submission" date="2014-05" db="EMBL/GenBank/DDBJ databases">
        <authorList>
            <person name="Chronopoulou M."/>
        </authorList>
    </citation>
    <scope>NUCLEOTIDE SEQUENCE</scope>
    <source>
        <tissue evidence="2">Whole organism</tissue>
    </source>
</reference>
<proteinExistence type="predicted"/>
<feature type="transmembrane region" description="Helical" evidence="1">
    <location>
        <begin position="6"/>
        <end position="30"/>
    </location>
</feature>